<dbReference type="CDD" id="cd07197">
    <property type="entry name" value="nitrilase"/>
    <property type="match status" value="1"/>
</dbReference>
<evidence type="ECO:0000259" key="2">
    <source>
        <dbReference type="PROSITE" id="PS50263"/>
    </source>
</evidence>
<dbReference type="GO" id="GO:0050126">
    <property type="term" value="F:N-carbamoylputrescine amidase activity"/>
    <property type="evidence" value="ECO:0007669"/>
    <property type="project" value="TreeGrafter"/>
</dbReference>
<name>A0A7X0JXL9_9GAMM</name>
<dbReference type="PANTHER" id="PTHR43674">
    <property type="entry name" value="NITRILASE C965.09-RELATED"/>
    <property type="match status" value="1"/>
</dbReference>
<comment type="caution">
    <text evidence="3">The sequence shown here is derived from an EMBL/GenBank/DDBJ whole genome shotgun (WGS) entry which is preliminary data.</text>
</comment>
<dbReference type="AlphaFoldDB" id="A0A7X0JXL9"/>
<dbReference type="Pfam" id="PF00795">
    <property type="entry name" value="CN_hydrolase"/>
    <property type="match status" value="1"/>
</dbReference>
<dbReference type="InterPro" id="IPR050345">
    <property type="entry name" value="Aliph_Amidase/BUP"/>
</dbReference>
<dbReference type="SUPFAM" id="SSF56317">
    <property type="entry name" value="Carbon-nitrogen hydrolase"/>
    <property type="match status" value="1"/>
</dbReference>
<reference evidence="3 4" key="1">
    <citation type="submission" date="2020-08" db="EMBL/GenBank/DDBJ databases">
        <title>Genomic Encyclopedia of Type Strains, Phase IV (KMG-IV): sequencing the most valuable type-strain genomes for metagenomic binning, comparative biology and taxonomic classification.</title>
        <authorList>
            <person name="Goeker M."/>
        </authorList>
    </citation>
    <scope>NUCLEOTIDE SEQUENCE [LARGE SCALE GENOMIC DNA]</scope>
    <source>
        <strain evidence="3 4">DSM 22368</strain>
    </source>
</reference>
<sequence length="248" mass="26790">MNICVAQLQSIAGDLEVNLQKHLDLIALAAREKVDLICFPELSLSAYEPTLAAELAFDADKVNIPSIQEQSDQHGMLICLGMPVRFRNELGEAEVRISMLCFQPFNPVRVYSKQLLHSSELPFFAPGHCPLFLEYGNERIAPAICYESKQCSHNDAAIAAGASLYMASVAKDESSLAAVTSGLYSTLAKRSGMKIMMANNHGPNHDFIGHGQSAIWDAQGNCVAQLGVAGDGIVVFDTITGKGFTKTL</sequence>
<evidence type="ECO:0000313" key="4">
    <source>
        <dbReference type="Proteomes" id="UP000528457"/>
    </source>
</evidence>
<dbReference type="InterPro" id="IPR003010">
    <property type="entry name" value="C-N_Hydrolase"/>
</dbReference>
<dbReference type="Proteomes" id="UP000528457">
    <property type="component" value="Unassembled WGS sequence"/>
</dbReference>
<dbReference type="EMBL" id="JACHHT010000004">
    <property type="protein sequence ID" value="MBB6523589.1"/>
    <property type="molecule type" value="Genomic_DNA"/>
</dbReference>
<dbReference type="Gene3D" id="3.60.110.10">
    <property type="entry name" value="Carbon-nitrogen hydrolase"/>
    <property type="match status" value="1"/>
</dbReference>
<proteinExistence type="predicted"/>
<organism evidence="3 4">
    <name type="scientific">Pseudoteredinibacter isoporae</name>
    <dbReference type="NCBI Taxonomy" id="570281"/>
    <lineage>
        <taxon>Bacteria</taxon>
        <taxon>Pseudomonadati</taxon>
        <taxon>Pseudomonadota</taxon>
        <taxon>Gammaproteobacteria</taxon>
        <taxon>Cellvibrionales</taxon>
        <taxon>Cellvibrionaceae</taxon>
        <taxon>Pseudoteredinibacter</taxon>
    </lineage>
</organism>
<gene>
    <name evidence="3" type="ORF">HNR48_003903</name>
</gene>
<feature type="domain" description="CN hydrolase" evidence="2">
    <location>
        <begin position="1"/>
        <end position="241"/>
    </location>
</feature>
<evidence type="ECO:0000256" key="1">
    <source>
        <dbReference type="ARBA" id="ARBA00022801"/>
    </source>
</evidence>
<dbReference type="InterPro" id="IPR036526">
    <property type="entry name" value="C-N_Hydrolase_sf"/>
</dbReference>
<protein>
    <submittedName>
        <fullName evidence="3">Putative amidohydrolase</fullName>
    </submittedName>
</protein>
<keyword evidence="4" id="KW-1185">Reference proteome</keyword>
<dbReference type="PROSITE" id="PS50263">
    <property type="entry name" value="CN_HYDROLASE"/>
    <property type="match status" value="1"/>
</dbReference>
<keyword evidence="1 3" id="KW-0378">Hydrolase</keyword>
<evidence type="ECO:0000313" key="3">
    <source>
        <dbReference type="EMBL" id="MBB6523589.1"/>
    </source>
</evidence>
<dbReference type="PANTHER" id="PTHR43674:SF2">
    <property type="entry name" value="BETA-UREIDOPROPIONASE"/>
    <property type="match status" value="1"/>
</dbReference>
<accession>A0A7X0JXL9</accession>
<dbReference type="GO" id="GO:0033388">
    <property type="term" value="P:putrescine biosynthetic process from arginine"/>
    <property type="evidence" value="ECO:0007669"/>
    <property type="project" value="TreeGrafter"/>
</dbReference>
<dbReference type="RefSeq" id="WP_166843397.1">
    <property type="nucleotide sequence ID" value="NZ_JAAONY010000004.1"/>
</dbReference>
<dbReference type="InParanoid" id="A0A7X0JXL9"/>